<evidence type="ECO:0000313" key="2">
    <source>
        <dbReference type="Proteomes" id="UP001497680"/>
    </source>
</evidence>
<dbReference type="EMBL" id="MU394425">
    <property type="protein sequence ID" value="KAI6080726.1"/>
    <property type="molecule type" value="Genomic_DNA"/>
</dbReference>
<reference evidence="1 2" key="1">
    <citation type="journal article" date="2022" name="New Phytol.">
        <title>Ecological generalism drives hyperdiversity of secondary metabolite gene clusters in xylarialean endophytes.</title>
        <authorList>
            <person name="Franco M.E.E."/>
            <person name="Wisecaver J.H."/>
            <person name="Arnold A.E."/>
            <person name="Ju Y.M."/>
            <person name="Slot J.C."/>
            <person name="Ahrendt S."/>
            <person name="Moore L.P."/>
            <person name="Eastman K.E."/>
            <person name="Scott K."/>
            <person name="Konkel Z."/>
            <person name="Mondo S.J."/>
            <person name="Kuo A."/>
            <person name="Hayes R.D."/>
            <person name="Haridas S."/>
            <person name="Andreopoulos B."/>
            <person name="Riley R."/>
            <person name="LaButti K."/>
            <person name="Pangilinan J."/>
            <person name="Lipzen A."/>
            <person name="Amirebrahimi M."/>
            <person name="Yan J."/>
            <person name="Adam C."/>
            <person name="Keymanesh K."/>
            <person name="Ng V."/>
            <person name="Louie K."/>
            <person name="Northen T."/>
            <person name="Drula E."/>
            <person name="Henrissat B."/>
            <person name="Hsieh H.M."/>
            <person name="Youens-Clark K."/>
            <person name="Lutzoni F."/>
            <person name="Miadlikowska J."/>
            <person name="Eastwood D.C."/>
            <person name="Hamelin R.C."/>
            <person name="Grigoriev I.V."/>
            <person name="U'Ren J.M."/>
        </authorList>
    </citation>
    <scope>NUCLEOTIDE SEQUENCE [LARGE SCALE GENOMIC DNA]</scope>
    <source>
        <strain evidence="1 2">ER1909</strain>
    </source>
</reference>
<accession>A0ACC0CK51</accession>
<protein>
    <submittedName>
        <fullName evidence="1">Ankyrin repeat-containing domain protein</fullName>
    </submittedName>
</protein>
<gene>
    <name evidence="1" type="ORF">F4821DRAFT_48896</name>
</gene>
<organism evidence="1 2">
    <name type="scientific">Hypoxylon rubiginosum</name>
    <dbReference type="NCBI Taxonomy" id="110542"/>
    <lineage>
        <taxon>Eukaryota</taxon>
        <taxon>Fungi</taxon>
        <taxon>Dikarya</taxon>
        <taxon>Ascomycota</taxon>
        <taxon>Pezizomycotina</taxon>
        <taxon>Sordariomycetes</taxon>
        <taxon>Xylariomycetidae</taxon>
        <taxon>Xylariales</taxon>
        <taxon>Hypoxylaceae</taxon>
        <taxon>Hypoxylon</taxon>
    </lineage>
</organism>
<proteinExistence type="predicted"/>
<keyword evidence="2" id="KW-1185">Reference proteome</keyword>
<dbReference type="Proteomes" id="UP001497680">
    <property type="component" value="Unassembled WGS sequence"/>
</dbReference>
<sequence length="1760" mass="194414">MSASSDTASSTSSIESSNSDGPAKEAVEGALDSEKETLLPIKVKDDDEVGKGAQEDSIDHDDAVFSADYDTGTIPPEIGAEGLVTLWHPSQSDDVDSLENHFLNDLDIITVHGLWGARQPSWKNAGSGNSDWLETKGHCGHLMSFGYDPSRLLSGLYTRRSLDKLATLLLDNVTAQRKKSAEKRFIMFVAHDLGGIIVKAALTIAGLNPRLYGEVFDFTRVLIFYGCPHRASDIREMEENLTRFLYHPCSAPQSRSPSLVGTARHLAIASIATNGLFMDSKHMFRSHIISIYSENDVADMNKVFNRFSATMEVTFEICLGYSTKTYSQIKEYVERIKSFTELDNDTIRNERCLLSNAPPPQPMGLNLVLDHPFAWIDNNEQYKLWCNKREPQLLYLRSKSDTQLASEYIFHSLCKSHTRSIGQVTLYFTFDRHDLRRNKIEDMLSSFLAQILGHYTAPAKLLGEQLRQHLLDRSWNYKDLFNWFEDNRTFAEIKGISCVLNHFDECLPTSRDAFLKSYAYVSETQERPWRILVTTQVPGVLSNELSRWPVLDLDQSVFGTYHQPFTRLLNSDATTAFDLVTLLGASTGVRGFKIEVNDDVTAIKSLELDVQELILKHVSRNERWPSQQRISDILGPIERMDLESVVIHILSNIPDQDFALYALSWILYAVRPVTLWELATAVTHHTEDRAPNNPFSVPPPIEEVHDKLLTWFAGIVTIQQNEVVISSRRIRDILVKPSCVESQAPSLTDRLRKTAHTNILRTCLAYLSIPETQIGLQDIYNNSRYDDTHLAMIHDRTSLHNYAAQFWVHHLSSSYANYYPSDEIESFVKSGALSTWAEARWALANPLTRSQRPLKSLYPILLGAGLSDQAERWLSADDDLSAGLIEVCLNASLHTTQQLLSHSKHSVEYLNEALIAAGANGNEDAWIALVNSIQNAYPDFSWKSLGTLVIRASWLGSDKVLIRLLELGCPSNELDPARSVTPLRVAVRANNVSAAKILLNHDADPKEAWNSGWTLVNSAALFGLPEMIKLLISYGADPNAMSSAFTSPLYNAAFWGKPKAVEALIESGANPNLKVVENQNDPGWSALTCAISRSHIGCARALLSGNADPDILGDYGTPIRYAVAYGLLDICERLLERRADMFHESITQPLLIEATRAENGETRLEIMRLLVNKGVHINAEDSDGNTALFWACWSDDPRRLSIIEYLLEQGANVNCRSHNGTRPLHIGASRGDPTLLSLLLRQEDIDVNALGPGDKTPLIMAIGNESMVKMLLEKGADPNVGPKGDGSALLGAIRGNSPEVVTLLVQYKARIDPPDELQNDSLWEPLEYAVVFGLSNIIRILADAGADVNRRFPSGRTLLHKGVTNTGLAALLEFRPILDVKDVFGDTPLHDVWGGSAPKENFKLLLRAGSDINARNNVGATPLIMALSRNYQGVAPHRIENDDDNTSSGRSVDPKMELVTLLIDAGADISMSTGFSLGTVGVAAAKGCSRDQIKALTHRGIDFTVSDSMGRRPVHIAATRGLPDVLDSVLDAGNRAVGKDKSGRNAVSWAAQGGSANLLHKLLELTGVQSIHEPDLSGWTPLCWAARGKGKDSGSETSQYDMVNELLRLGADRSVKSNIPGKEHTPAGIATYHGCEDVLKLLTLDNEQDGVKGSGSTDGLPHLPDNTKIRENGEWCDFCLFVIQGIRYQCTTCWSFDFCYKCYSLKDKLHPLDHEFNAVGDEFTTSDSNPPPRSSSPEPSSSSSESTVSSDSDDESSTEA</sequence>
<comment type="caution">
    <text evidence="1">The sequence shown here is derived from an EMBL/GenBank/DDBJ whole genome shotgun (WGS) entry which is preliminary data.</text>
</comment>
<evidence type="ECO:0000313" key="1">
    <source>
        <dbReference type="EMBL" id="KAI6080726.1"/>
    </source>
</evidence>
<name>A0ACC0CK51_9PEZI</name>